<keyword evidence="1" id="KW-1133">Transmembrane helix</keyword>
<feature type="transmembrane region" description="Helical" evidence="1">
    <location>
        <begin position="12"/>
        <end position="38"/>
    </location>
</feature>
<evidence type="ECO:0000256" key="1">
    <source>
        <dbReference type="SAM" id="Phobius"/>
    </source>
</evidence>
<feature type="transmembrane region" description="Helical" evidence="1">
    <location>
        <begin position="277"/>
        <end position="296"/>
    </location>
</feature>
<keyword evidence="1" id="KW-0472">Membrane</keyword>
<organism evidence="2 3">
    <name type="scientific">Brachyspira aalborgi</name>
    <dbReference type="NCBI Taxonomy" id="29522"/>
    <lineage>
        <taxon>Bacteria</taxon>
        <taxon>Pseudomonadati</taxon>
        <taxon>Spirochaetota</taxon>
        <taxon>Spirochaetia</taxon>
        <taxon>Brachyspirales</taxon>
        <taxon>Brachyspiraceae</taxon>
        <taxon>Brachyspira</taxon>
    </lineage>
</organism>
<feature type="transmembrane region" description="Helical" evidence="1">
    <location>
        <begin position="165"/>
        <end position="190"/>
    </location>
</feature>
<comment type="caution">
    <text evidence="2">The sequence shown here is derived from an EMBL/GenBank/DDBJ whole genome shotgun (WGS) entry which is preliminary data.</text>
</comment>
<dbReference type="EMBL" id="SAYB01000003">
    <property type="protein sequence ID" value="TXJ37702.1"/>
    <property type="molecule type" value="Genomic_DNA"/>
</dbReference>
<accession>A0A5C8ELU4</accession>
<feature type="transmembrane region" description="Helical" evidence="1">
    <location>
        <begin position="121"/>
        <end position="144"/>
    </location>
</feature>
<feature type="transmembrane region" description="Helical" evidence="1">
    <location>
        <begin position="245"/>
        <end position="265"/>
    </location>
</feature>
<feature type="transmembrane region" description="Helical" evidence="1">
    <location>
        <begin position="384"/>
        <end position="404"/>
    </location>
</feature>
<keyword evidence="1" id="KW-0812">Transmembrane</keyword>
<feature type="transmembrane region" description="Helical" evidence="1">
    <location>
        <begin position="83"/>
        <end position="101"/>
    </location>
</feature>
<protein>
    <submittedName>
        <fullName evidence="2">Uncharacterized protein</fullName>
    </submittedName>
</protein>
<evidence type="ECO:0000313" key="3">
    <source>
        <dbReference type="Proteomes" id="UP000322814"/>
    </source>
</evidence>
<feature type="transmembrane region" description="Helical" evidence="1">
    <location>
        <begin position="342"/>
        <end position="363"/>
    </location>
</feature>
<sequence>MTLNNEKTKKIIYFLSVLILSAVAIIPYLVYMGIIFTFEPDYKGEEFIRTIFINSFPFPFPFQIFYFFCYSTIFNLYPLNKKVILLSFLSFLLIFLIWHSLNYLMPIGFLYSTNEELNIPFFQMHIITNIFSFVIFFILACLSYNKFIINDIKNINKFFTLTGNTIIFSLIIYFILIIIWILYILLLLLINDISYFKFFNLDRDLQMFLVFKIPIIIFIFLCGVAPFISYILFSTFKKLENISIYFARGIILIFLFLEFTALLGLFSPLLRPYENKFIFIIYNILLALIAATLFFISPNYKAGVFAKAIYLITPIFSSLFNLVVLSATIFRIMEYGITATKIILLLTNFSILLHLIIISVCNIKSIIKSLKSENIEIGYDKTVFYIYVYGALAFVVCFIIPIVFNID</sequence>
<evidence type="ECO:0000313" key="2">
    <source>
        <dbReference type="EMBL" id="TXJ37702.1"/>
    </source>
</evidence>
<name>A0A5C8ELU4_9SPIR</name>
<proteinExistence type="predicted"/>
<dbReference type="RefSeq" id="WP_147770489.1">
    <property type="nucleotide sequence ID" value="NZ_SAYB01000003.1"/>
</dbReference>
<feature type="transmembrane region" description="Helical" evidence="1">
    <location>
        <begin position="308"/>
        <end position="330"/>
    </location>
</feature>
<feature type="transmembrane region" description="Helical" evidence="1">
    <location>
        <begin position="210"/>
        <end position="233"/>
    </location>
</feature>
<dbReference type="AlphaFoldDB" id="A0A5C8ELU4"/>
<feature type="transmembrane region" description="Helical" evidence="1">
    <location>
        <begin position="58"/>
        <end position="76"/>
    </location>
</feature>
<gene>
    <name evidence="2" type="ORF">EPJ78_03020</name>
</gene>
<dbReference type="Proteomes" id="UP000322814">
    <property type="component" value="Unassembled WGS sequence"/>
</dbReference>
<reference evidence="2 3" key="1">
    <citation type="journal article" date="1992" name="Lakartidningen">
        <title>[Penicillin V and not amoxicillin is the first choice preparation in acute otitis].</title>
        <authorList>
            <person name="Kamme C."/>
            <person name="Lundgren K."/>
            <person name="Prellner K."/>
        </authorList>
    </citation>
    <scope>NUCLEOTIDE SEQUENCE [LARGE SCALE GENOMIC DNA]</scope>
    <source>
        <strain evidence="2 3">PC4580III</strain>
    </source>
</reference>